<feature type="compositionally biased region" description="Basic and acidic residues" evidence="1">
    <location>
        <begin position="15"/>
        <end position="27"/>
    </location>
</feature>
<sequence>MREQIRKGSRKVKRRAGEDRKAAEKKEKREHRPKGSDNKEKRQG</sequence>
<organism evidence="2 3">
    <name type="scientific">Diversispora eburnea</name>
    <dbReference type="NCBI Taxonomy" id="1213867"/>
    <lineage>
        <taxon>Eukaryota</taxon>
        <taxon>Fungi</taxon>
        <taxon>Fungi incertae sedis</taxon>
        <taxon>Mucoromycota</taxon>
        <taxon>Glomeromycotina</taxon>
        <taxon>Glomeromycetes</taxon>
        <taxon>Diversisporales</taxon>
        <taxon>Diversisporaceae</taxon>
        <taxon>Diversispora</taxon>
    </lineage>
</organism>
<accession>A0A9N9GU23</accession>
<proteinExistence type="predicted"/>
<reference evidence="2" key="1">
    <citation type="submission" date="2021-06" db="EMBL/GenBank/DDBJ databases">
        <authorList>
            <person name="Kallberg Y."/>
            <person name="Tangrot J."/>
            <person name="Rosling A."/>
        </authorList>
    </citation>
    <scope>NUCLEOTIDE SEQUENCE</scope>
    <source>
        <strain evidence="2">AZ414A</strain>
    </source>
</reference>
<dbReference type="EMBL" id="CAJVPK010003675">
    <property type="protein sequence ID" value="CAG8629877.1"/>
    <property type="molecule type" value="Genomic_DNA"/>
</dbReference>
<name>A0A9N9GU23_9GLOM</name>
<protein>
    <submittedName>
        <fullName evidence="2">5304_t:CDS:1</fullName>
    </submittedName>
</protein>
<evidence type="ECO:0000313" key="3">
    <source>
        <dbReference type="Proteomes" id="UP000789706"/>
    </source>
</evidence>
<dbReference type="AlphaFoldDB" id="A0A9N9GU23"/>
<dbReference type="Proteomes" id="UP000789706">
    <property type="component" value="Unassembled WGS sequence"/>
</dbReference>
<feature type="non-terminal residue" evidence="2">
    <location>
        <position position="44"/>
    </location>
</feature>
<comment type="caution">
    <text evidence="2">The sequence shown here is derived from an EMBL/GenBank/DDBJ whole genome shotgun (WGS) entry which is preliminary data.</text>
</comment>
<evidence type="ECO:0000313" key="2">
    <source>
        <dbReference type="EMBL" id="CAG8629877.1"/>
    </source>
</evidence>
<feature type="compositionally biased region" description="Basic and acidic residues" evidence="1">
    <location>
        <begin position="33"/>
        <end position="44"/>
    </location>
</feature>
<evidence type="ECO:0000256" key="1">
    <source>
        <dbReference type="SAM" id="MobiDB-lite"/>
    </source>
</evidence>
<feature type="region of interest" description="Disordered" evidence="1">
    <location>
        <begin position="1"/>
        <end position="44"/>
    </location>
</feature>
<gene>
    <name evidence="2" type="ORF">DEBURN_LOCUS10726</name>
</gene>
<keyword evidence="3" id="KW-1185">Reference proteome</keyword>